<organism evidence="2 3">
    <name type="scientific">Exserohilum turcicum (strain 28A)</name>
    <name type="common">Northern leaf blight fungus</name>
    <name type="synonym">Setosphaeria turcica</name>
    <dbReference type="NCBI Taxonomy" id="671987"/>
    <lineage>
        <taxon>Eukaryota</taxon>
        <taxon>Fungi</taxon>
        <taxon>Dikarya</taxon>
        <taxon>Ascomycota</taxon>
        <taxon>Pezizomycotina</taxon>
        <taxon>Dothideomycetes</taxon>
        <taxon>Pleosporomycetidae</taxon>
        <taxon>Pleosporales</taxon>
        <taxon>Pleosporineae</taxon>
        <taxon>Pleosporaceae</taxon>
        <taxon>Exserohilum</taxon>
    </lineage>
</organism>
<dbReference type="PANTHER" id="PTHR42023:SF1">
    <property type="entry name" value="BHLH DOMAIN-CONTAINING PROTEIN"/>
    <property type="match status" value="1"/>
</dbReference>
<evidence type="ECO:0000256" key="1">
    <source>
        <dbReference type="SAM" id="MobiDB-lite"/>
    </source>
</evidence>
<feature type="compositionally biased region" description="Polar residues" evidence="1">
    <location>
        <begin position="75"/>
        <end position="87"/>
    </location>
</feature>
<protein>
    <submittedName>
        <fullName evidence="2">Uncharacterized protein</fullName>
    </submittedName>
</protein>
<keyword evidence="3" id="KW-1185">Reference proteome</keyword>
<dbReference type="RefSeq" id="XP_008029383.1">
    <property type="nucleotide sequence ID" value="XM_008031192.1"/>
</dbReference>
<feature type="region of interest" description="Disordered" evidence="1">
    <location>
        <begin position="385"/>
        <end position="411"/>
    </location>
</feature>
<gene>
    <name evidence="2" type="ORF">SETTUDRAFT_22744</name>
</gene>
<dbReference type="EMBL" id="KB908844">
    <property type="protein sequence ID" value="EOA82776.1"/>
    <property type="molecule type" value="Genomic_DNA"/>
</dbReference>
<feature type="compositionally biased region" description="Basic and acidic residues" evidence="1">
    <location>
        <begin position="151"/>
        <end position="163"/>
    </location>
</feature>
<sequence length="595" mass="65252">MWKRLQGHVREKEKHVHIGNPVLVETTYDQDQLDRTPNVTDVQIAAHQNYVLPPLDSLSLSPKPRTPRASEVPTLASTKRVSAAPTDSSVYSRASIEYYYYSNPTATLRSGYDHLSPPSSPEPETFTSPFDAHPRSRSTRDTSIRDVSPMDDNRKKMHGESRDLGAVPVLRRAPSVVRSGDVPPAPKQKFWEGKLAPNSKVKWDDYSGEPNVAGKAASVDPGTFGRGIPSASIQPMGYHVSVTANNHPEKKSLSFGERLTRFGSKRTLPAPTAVKTPSGEKTLQLPRRIITPSVDSERLNTLAAAVDHASMLRETHPVAAETPGLYMHEDTIKSVVPLKVGKKSPPGSGLTSPISPIGQGLGISSFAYPSTISLLDHKQQSPTLVVNSAPPVLPVRRTPTPPQSTKRPIASDFSWTSYSSYNALSTEQHSPPPSPPLLTSPSVLTRRRPVPHADRIPDSRPAISNMLSPSVASTFSTSSGSSNTTKALPHPPTALCALDHIALLESQQEDLRIRRNNVYRLLSDLNKSVPSNPLLTDFKKAKAVEHKKKAFEVELDEIRREEYDVGLKLHRAWKKREKDDPNAAGSALWVRRVTS</sequence>
<proteinExistence type="predicted"/>
<feature type="compositionally biased region" description="Basic and acidic residues" evidence="1">
    <location>
        <begin position="132"/>
        <end position="144"/>
    </location>
</feature>
<dbReference type="PANTHER" id="PTHR42023">
    <property type="entry name" value="BHLH DOMAIN-CONTAINING PROTEIN"/>
    <property type="match status" value="1"/>
</dbReference>
<feature type="compositionally biased region" description="Low complexity" evidence="1">
    <location>
        <begin position="468"/>
        <end position="485"/>
    </location>
</feature>
<evidence type="ECO:0000313" key="2">
    <source>
        <dbReference type="EMBL" id="EOA82776.1"/>
    </source>
</evidence>
<dbReference type="HOGENOM" id="CLU_027720_0_0_1"/>
<dbReference type="GeneID" id="19402603"/>
<dbReference type="Proteomes" id="UP000016935">
    <property type="component" value="Unassembled WGS sequence"/>
</dbReference>
<name>R0IC32_EXST2</name>
<feature type="region of interest" description="Disordered" evidence="1">
    <location>
        <begin position="56"/>
        <end position="87"/>
    </location>
</feature>
<reference evidence="2 3" key="1">
    <citation type="journal article" date="2012" name="PLoS Pathog.">
        <title>Diverse lifestyles and strategies of plant pathogenesis encoded in the genomes of eighteen Dothideomycetes fungi.</title>
        <authorList>
            <person name="Ohm R.A."/>
            <person name="Feau N."/>
            <person name="Henrissat B."/>
            <person name="Schoch C.L."/>
            <person name="Horwitz B.A."/>
            <person name="Barry K.W."/>
            <person name="Condon B.J."/>
            <person name="Copeland A.C."/>
            <person name="Dhillon B."/>
            <person name="Glaser F."/>
            <person name="Hesse C.N."/>
            <person name="Kosti I."/>
            <person name="LaButti K."/>
            <person name="Lindquist E.A."/>
            <person name="Lucas S."/>
            <person name="Salamov A.A."/>
            <person name="Bradshaw R.E."/>
            <person name="Ciuffetti L."/>
            <person name="Hamelin R.C."/>
            <person name="Kema G.H.J."/>
            <person name="Lawrence C."/>
            <person name="Scott J.A."/>
            <person name="Spatafora J.W."/>
            <person name="Turgeon B.G."/>
            <person name="de Wit P.J.G.M."/>
            <person name="Zhong S."/>
            <person name="Goodwin S.B."/>
            <person name="Grigoriev I.V."/>
        </authorList>
    </citation>
    <scope>NUCLEOTIDE SEQUENCE [LARGE SCALE GENOMIC DNA]</scope>
    <source>
        <strain evidence="3">28A</strain>
    </source>
</reference>
<reference evidence="2 3" key="2">
    <citation type="journal article" date="2013" name="PLoS Genet.">
        <title>Comparative genome structure, secondary metabolite, and effector coding capacity across Cochliobolus pathogens.</title>
        <authorList>
            <person name="Condon B.J."/>
            <person name="Leng Y."/>
            <person name="Wu D."/>
            <person name="Bushley K.E."/>
            <person name="Ohm R.A."/>
            <person name="Otillar R."/>
            <person name="Martin J."/>
            <person name="Schackwitz W."/>
            <person name="Grimwood J."/>
            <person name="MohdZainudin N."/>
            <person name="Xue C."/>
            <person name="Wang R."/>
            <person name="Manning V.A."/>
            <person name="Dhillon B."/>
            <person name="Tu Z.J."/>
            <person name="Steffenson B.J."/>
            <person name="Salamov A."/>
            <person name="Sun H."/>
            <person name="Lowry S."/>
            <person name="LaButti K."/>
            <person name="Han J."/>
            <person name="Copeland A."/>
            <person name="Lindquist E."/>
            <person name="Barry K."/>
            <person name="Schmutz J."/>
            <person name="Baker S.E."/>
            <person name="Ciuffetti L.M."/>
            <person name="Grigoriev I.V."/>
            <person name="Zhong S."/>
            <person name="Turgeon B.G."/>
        </authorList>
    </citation>
    <scope>NUCLEOTIDE SEQUENCE [LARGE SCALE GENOMIC DNA]</scope>
    <source>
        <strain evidence="3">28A</strain>
    </source>
</reference>
<dbReference type="OrthoDB" id="4507572at2759"/>
<evidence type="ECO:0000313" key="3">
    <source>
        <dbReference type="Proteomes" id="UP000016935"/>
    </source>
</evidence>
<accession>R0IC32</accession>
<feature type="region of interest" description="Disordered" evidence="1">
    <location>
        <begin position="423"/>
        <end position="488"/>
    </location>
</feature>
<feature type="region of interest" description="Disordered" evidence="1">
    <location>
        <begin position="111"/>
        <end position="190"/>
    </location>
</feature>
<dbReference type="AlphaFoldDB" id="R0IC32"/>
<dbReference type="eggNOG" id="ENOG502SU6X">
    <property type="taxonomic scope" value="Eukaryota"/>
</dbReference>